<accession>A0A7M4DIY3</accession>
<keyword evidence="1" id="KW-0472">Membrane</keyword>
<dbReference type="Proteomes" id="UP000419743">
    <property type="component" value="Unassembled WGS sequence"/>
</dbReference>
<name>A0A7M4DIY3_9MICO</name>
<gene>
    <name evidence="2" type="ORF">HALOF300_02086</name>
</gene>
<keyword evidence="1" id="KW-0812">Transmembrane</keyword>
<protein>
    <recommendedName>
        <fullName evidence="4">DUF4307 domain-containing protein</fullName>
    </recommendedName>
</protein>
<evidence type="ECO:0000256" key="1">
    <source>
        <dbReference type="SAM" id="Phobius"/>
    </source>
</evidence>
<evidence type="ECO:0000313" key="2">
    <source>
        <dbReference type="EMBL" id="VZO36951.1"/>
    </source>
</evidence>
<sequence>MVQAPARAENEPSSALLADRYGRRSDDGARRLRARVLIGALAAAGIAILVWIAIDMFAPSVDSRDVGFHVVDAESVRVTFDVTKPAERTAMCTLEALSTGYGQVGLLEVEIGPQSAGTVRITSEVATSELATTGLVRACTLTD</sequence>
<feature type="transmembrane region" description="Helical" evidence="1">
    <location>
        <begin position="32"/>
        <end position="54"/>
    </location>
</feature>
<dbReference type="AlphaFoldDB" id="A0A7M4DIY3"/>
<comment type="caution">
    <text evidence="2">The sequence shown here is derived from an EMBL/GenBank/DDBJ whole genome shotgun (WGS) entry which is preliminary data.</text>
</comment>
<evidence type="ECO:0008006" key="4">
    <source>
        <dbReference type="Google" id="ProtNLM"/>
    </source>
</evidence>
<dbReference type="EMBL" id="CACRYJ010000028">
    <property type="protein sequence ID" value="VZO36951.1"/>
    <property type="molecule type" value="Genomic_DNA"/>
</dbReference>
<reference evidence="2 3" key="1">
    <citation type="submission" date="2019-11" db="EMBL/GenBank/DDBJ databases">
        <authorList>
            <person name="Criscuolo A."/>
        </authorList>
    </citation>
    <scope>NUCLEOTIDE SEQUENCE [LARGE SCALE GENOMIC DNA]</scope>
    <source>
        <strain evidence="2">CIP111667</strain>
    </source>
</reference>
<dbReference type="InterPro" id="IPR025443">
    <property type="entry name" value="DUF4307"/>
</dbReference>
<dbReference type="Pfam" id="PF14155">
    <property type="entry name" value="DUF4307"/>
    <property type="match status" value="1"/>
</dbReference>
<keyword evidence="1" id="KW-1133">Transmembrane helix</keyword>
<proteinExistence type="predicted"/>
<evidence type="ECO:0000313" key="3">
    <source>
        <dbReference type="Proteomes" id="UP000419743"/>
    </source>
</evidence>
<keyword evidence="3" id="KW-1185">Reference proteome</keyword>
<organism evidence="2 3">
    <name type="scientific">Occultella aeris</name>
    <dbReference type="NCBI Taxonomy" id="2761496"/>
    <lineage>
        <taxon>Bacteria</taxon>
        <taxon>Bacillati</taxon>
        <taxon>Actinomycetota</taxon>
        <taxon>Actinomycetes</taxon>
        <taxon>Micrococcales</taxon>
        <taxon>Ruaniaceae</taxon>
        <taxon>Occultella</taxon>
    </lineage>
</organism>
<dbReference type="RefSeq" id="WP_197522454.1">
    <property type="nucleotide sequence ID" value="NZ_CACRYJ010000028.1"/>
</dbReference>